<dbReference type="Proteomes" id="UP000198861">
    <property type="component" value="Unassembled WGS sequence"/>
</dbReference>
<dbReference type="Pfam" id="PF09931">
    <property type="entry name" value="Phage_phiJL001_Gp84_N"/>
    <property type="match status" value="1"/>
</dbReference>
<accession>A0A1I1BDC8</accession>
<dbReference type="InterPro" id="IPR011928">
    <property type="entry name" value="Phage_phiJL001_Gp84"/>
</dbReference>
<keyword evidence="3" id="KW-1185">Reference proteome</keyword>
<proteinExistence type="predicted"/>
<evidence type="ECO:0000313" key="3">
    <source>
        <dbReference type="Proteomes" id="UP000198861"/>
    </source>
</evidence>
<protein>
    <recommendedName>
        <fullName evidence="1">Bacteriophage phiJL001 Gp84 C-terminal domain-containing protein</fullName>
    </recommendedName>
</protein>
<gene>
    <name evidence="2" type="ORF">SAMN04244571_03125</name>
</gene>
<sequence length="272" mass="29204">MSFDSAERSLAGGRPIRLYQFARGTLAWRYASADRDVLHNTQTFVALRGGIADSGVRQTGQTSPDTLKLTAPADLEVAQLYRSAPPSAPVSLTVFARHDGVDDYLVIWAGEVRSVRWPALDRCEIACAPLSERMEMQGLRLGWERNCPHALYSLACGVDRNGYRIESSIQSMDGASLSNGAFAAQPDGYFTGGLVEWPIGGGEYERRGIERHAGSTLTLLGGTAGLALAQAIRVYPGCAQTTAACQAFANLPNYGGIPHLAGESPFDGNNFF</sequence>
<reference evidence="2 3" key="1">
    <citation type="submission" date="2016-10" db="EMBL/GenBank/DDBJ databases">
        <authorList>
            <person name="Varghese N."/>
            <person name="Submissions S."/>
        </authorList>
    </citation>
    <scope>NUCLEOTIDE SEQUENCE [LARGE SCALE GENOMIC DNA]</scope>
    <source>
        <strain evidence="2 3">DSM 282</strain>
    </source>
</reference>
<dbReference type="InterPro" id="IPR018964">
    <property type="entry name" value="Phage_phiJL001_Gp84_C"/>
</dbReference>
<dbReference type="Pfam" id="PF09356">
    <property type="entry name" value="Phage_BR0599"/>
    <property type="match status" value="1"/>
</dbReference>
<organism evidence="2 3">
    <name type="scientific">Azotobacter beijerinckii</name>
    <dbReference type="NCBI Taxonomy" id="170623"/>
    <lineage>
        <taxon>Bacteria</taxon>
        <taxon>Pseudomonadati</taxon>
        <taxon>Pseudomonadota</taxon>
        <taxon>Gammaproteobacteria</taxon>
        <taxon>Pseudomonadales</taxon>
        <taxon>Pseudomonadaceae</taxon>
        <taxon>Azotobacter</taxon>
    </lineage>
</organism>
<dbReference type="RefSeq" id="WP_091013868.1">
    <property type="nucleotide sequence ID" value="NZ_FOKJ01000058.1"/>
</dbReference>
<evidence type="ECO:0000313" key="2">
    <source>
        <dbReference type="EMBL" id="SFB48369.1"/>
    </source>
</evidence>
<comment type="caution">
    <text evidence="2">The sequence shown here is derived from an EMBL/GenBank/DDBJ whole genome shotgun (WGS) entry which is preliminary data.</text>
</comment>
<dbReference type="NCBIfam" id="TIGR02218">
    <property type="entry name" value="phg_TIGR02218"/>
    <property type="match status" value="1"/>
</dbReference>
<evidence type="ECO:0000259" key="1">
    <source>
        <dbReference type="Pfam" id="PF09356"/>
    </source>
</evidence>
<dbReference type="EMBL" id="FOKJ01000058">
    <property type="protein sequence ID" value="SFB48369.1"/>
    <property type="molecule type" value="Genomic_DNA"/>
</dbReference>
<name>A0A1I1BDC8_9GAMM</name>
<feature type="domain" description="Bacteriophage phiJL001 Gp84 C-terminal" evidence="1">
    <location>
        <begin position="188"/>
        <end position="263"/>
    </location>
</feature>